<dbReference type="GO" id="GO:0009279">
    <property type="term" value="C:cell outer membrane"/>
    <property type="evidence" value="ECO:0007669"/>
    <property type="project" value="TreeGrafter"/>
</dbReference>
<dbReference type="RefSeq" id="WP_106540682.1">
    <property type="nucleotide sequence ID" value="NZ_BLAU01000001.1"/>
</dbReference>
<feature type="active site" evidence="4">
    <location>
        <position position="184"/>
    </location>
</feature>
<keyword evidence="10" id="KW-1185">Reference proteome</keyword>
<evidence type="ECO:0000256" key="4">
    <source>
        <dbReference type="PROSITE-ProRule" id="PRU10040"/>
    </source>
</evidence>
<dbReference type="GO" id="GO:0045490">
    <property type="term" value="P:pectin catabolic process"/>
    <property type="evidence" value="ECO:0007669"/>
    <property type="project" value="UniProtKB-UniRule"/>
</dbReference>
<feature type="chain" id="PRO_5015022996" description="Pectinesterase" evidence="5">
    <location>
        <begin position="24"/>
        <end position="328"/>
    </location>
</feature>
<sequence length="328" mass="37256">MNRKSLLILIIFSVICQWSFSRANDSYDFVVSKNGDGDFTTVQAAINAVPDFRKQTTTIYIENGVYKEKLVLPASKTKVTFIGESADSTIITYDDYASKKNRFGEEMGTTGSSGFYIFGNDFTAKNITFRNTAGPVGQAVAIRVVGDRVFFENCRFLGFQDTLYPYGENSRQYYKNCYIEGTVDFIFGWSTAVFDHCHIFCKSPGYVTAASTMKDTPFGFVFLHCDISGSAPAHSVYLGRPWRPYAKTAFIECKLSDVIKPEGWFNWNKKEAEKTVTYVEYKNTGAGATPDKRVSWSHQMTVKERQKYTLENIFRGWTPGQPFKEKHR</sequence>
<name>A0A2P8CL32_9BACT</name>
<comment type="caution">
    <text evidence="8">The sequence shown here is derived from an EMBL/GenBank/DDBJ whole genome shotgun (WGS) entry which is preliminary data.</text>
</comment>
<dbReference type="InterPro" id="IPR033131">
    <property type="entry name" value="Pectinesterase_Asp_AS"/>
</dbReference>
<evidence type="ECO:0000256" key="3">
    <source>
        <dbReference type="ARBA" id="ARBA00023085"/>
    </source>
</evidence>
<dbReference type="UniPathway" id="UPA00545">
    <property type="reaction ID" value="UER00823"/>
</dbReference>
<evidence type="ECO:0000313" key="10">
    <source>
        <dbReference type="Proteomes" id="UP000396862"/>
    </source>
</evidence>
<comment type="similarity">
    <text evidence="1">Belongs to the pectinesterase family.</text>
</comment>
<dbReference type="Proteomes" id="UP000396862">
    <property type="component" value="Unassembled WGS sequence"/>
</dbReference>
<evidence type="ECO:0000313" key="7">
    <source>
        <dbReference type="EMBL" id="GET20283.1"/>
    </source>
</evidence>
<dbReference type="FunFam" id="2.160.20.10:FF:000052">
    <property type="entry name" value="Pectinesterase"/>
    <property type="match status" value="1"/>
</dbReference>
<dbReference type="InterPro" id="IPR000070">
    <property type="entry name" value="Pectinesterase_cat"/>
</dbReference>
<evidence type="ECO:0000313" key="8">
    <source>
        <dbReference type="EMBL" id="PSK85664.1"/>
    </source>
</evidence>
<dbReference type="InterPro" id="IPR012334">
    <property type="entry name" value="Pectin_lyas_fold"/>
</dbReference>
<dbReference type="GO" id="GO:0042545">
    <property type="term" value="P:cell wall modification"/>
    <property type="evidence" value="ECO:0007669"/>
    <property type="project" value="UniProtKB-UniRule"/>
</dbReference>
<gene>
    <name evidence="8" type="ORF">CLV93_101630</name>
    <name evidence="7" type="ORF">JCM18694_05290</name>
</gene>
<evidence type="ECO:0000259" key="6">
    <source>
        <dbReference type="Pfam" id="PF01095"/>
    </source>
</evidence>
<feature type="domain" description="Pectinesterase catalytic" evidence="6">
    <location>
        <begin position="28"/>
        <end position="315"/>
    </location>
</feature>
<evidence type="ECO:0000256" key="1">
    <source>
        <dbReference type="ARBA" id="ARBA00008891"/>
    </source>
</evidence>
<dbReference type="Gene3D" id="2.160.20.10">
    <property type="entry name" value="Single-stranded right-handed beta-helix, Pectin lyase-like"/>
    <property type="match status" value="1"/>
</dbReference>
<dbReference type="OrthoDB" id="9804686at2"/>
<keyword evidence="5" id="KW-0732">Signal</keyword>
<feature type="signal peptide" evidence="5">
    <location>
        <begin position="1"/>
        <end position="23"/>
    </location>
</feature>
<comment type="pathway">
    <text evidence="5">Glycan metabolism; pectin degradation; 2-dehydro-3-deoxy-D-gluconate from pectin: step 1/5.</text>
</comment>
<dbReference type="PROSITE" id="PS00503">
    <property type="entry name" value="PECTINESTERASE_2"/>
    <property type="match status" value="1"/>
</dbReference>
<evidence type="ECO:0000313" key="9">
    <source>
        <dbReference type="Proteomes" id="UP000240621"/>
    </source>
</evidence>
<dbReference type="EMBL" id="BLAU01000001">
    <property type="protein sequence ID" value="GET20283.1"/>
    <property type="molecule type" value="Genomic_DNA"/>
</dbReference>
<dbReference type="Pfam" id="PF01095">
    <property type="entry name" value="Pectinesterase"/>
    <property type="match status" value="1"/>
</dbReference>
<dbReference type="AlphaFoldDB" id="A0A2P8CL32"/>
<reference evidence="8 9" key="1">
    <citation type="submission" date="2018-03" db="EMBL/GenBank/DDBJ databases">
        <title>Genomic Encyclopedia of Archaeal and Bacterial Type Strains, Phase II (KMG-II): from individual species to whole genera.</title>
        <authorList>
            <person name="Goeker M."/>
        </authorList>
    </citation>
    <scope>NUCLEOTIDE SEQUENCE [LARGE SCALE GENOMIC DNA]</scope>
    <source>
        <strain evidence="8 9">DSM 27267</strain>
    </source>
</reference>
<organism evidence="8 9">
    <name type="scientific">Prolixibacter denitrificans</name>
    <dbReference type="NCBI Taxonomy" id="1541063"/>
    <lineage>
        <taxon>Bacteria</taxon>
        <taxon>Pseudomonadati</taxon>
        <taxon>Bacteroidota</taxon>
        <taxon>Bacteroidia</taxon>
        <taxon>Marinilabiliales</taxon>
        <taxon>Prolixibacteraceae</taxon>
        <taxon>Prolixibacter</taxon>
    </lineage>
</organism>
<dbReference type="GO" id="GO:0030599">
    <property type="term" value="F:pectinesterase activity"/>
    <property type="evidence" value="ECO:0007669"/>
    <property type="project" value="UniProtKB-UniRule"/>
</dbReference>
<keyword evidence="2 5" id="KW-0378">Hydrolase</keyword>
<accession>A0A2P8CL32</accession>
<evidence type="ECO:0000256" key="2">
    <source>
        <dbReference type="ARBA" id="ARBA00022801"/>
    </source>
</evidence>
<dbReference type="EC" id="3.1.1.11" evidence="5"/>
<dbReference type="Proteomes" id="UP000240621">
    <property type="component" value="Unassembled WGS sequence"/>
</dbReference>
<keyword evidence="3 5" id="KW-0063">Aspartyl esterase</keyword>
<dbReference type="PANTHER" id="PTHR31321">
    <property type="entry name" value="ACYL-COA THIOESTER HYDROLASE YBHC-RELATED"/>
    <property type="match status" value="1"/>
</dbReference>
<dbReference type="InterPro" id="IPR011050">
    <property type="entry name" value="Pectin_lyase_fold/virulence"/>
</dbReference>
<evidence type="ECO:0000256" key="5">
    <source>
        <dbReference type="RuleBase" id="RU000589"/>
    </source>
</evidence>
<proteinExistence type="inferred from homology"/>
<dbReference type="PANTHER" id="PTHR31321:SF57">
    <property type="entry name" value="PECTINESTERASE 53-RELATED"/>
    <property type="match status" value="1"/>
</dbReference>
<dbReference type="EMBL" id="PYGC01000001">
    <property type="protein sequence ID" value="PSK85664.1"/>
    <property type="molecule type" value="Genomic_DNA"/>
</dbReference>
<comment type="catalytic activity">
    <reaction evidence="5">
        <text>[(1-&gt;4)-alpha-D-galacturonosyl methyl ester](n) + n H2O = [(1-&gt;4)-alpha-D-galacturonosyl](n) + n methanol + n H(+)</text>
        <dbReference type="Rhea" id="RHEA:22380"/>
        <dbReference type="Rhea" id="RHEA-COMP:14570"/>
        <dbReference type="Rhea" id="RHEA-COMP:14573"/>
        <dbReference type="ChEBI" id="CHEBI:15377"/>
        <dbReference type="ChEBI" id="CHEBI:15378"/>
        <dbReference type="ChEBI" id="CHEBI:17790"/>
        <dbReference type="ChEBI" id="CHEBI:140522"/>
        <dbReference type="ChEBI" id="CHEBI:140523"/>
        <dbReference type="EC" id="3.1.1.11"/>
    </reaction>
</comment>
<protein>
    <recommendedName>
        <fullName evidence="5">Pectinesterase</fullName>
        <ecNumber evidence="5">3.1.1.11</ecNumber>
    </recommendedName>
</protein>
<dbReference type="SUPFAM" id="SSF51126">
    <property type="entry name" value="Pectin lyase-like"/>
    <property type="match status" value="1"/>
</dbReference>
<reference evidence="7 10" key="2">
    <citation type="submission" date="2019-10" db="EMBL/GenBank/DDBJ databases">
        <title>Prolixibacter strains distinguished by the presence of nitrate reductase genes were adept at nitrate-dependent anaerobic corrosion of metallic iron and carbon steel.</title>
        <authorList>
            <person name="Iino T."/>
            <person name="Shono N."/>
            <person name="Ito K."/>
            <person name="Nakamura R."/>
            <person name="Sueoka K."/>
            <person name="Harayama S."/>
            <person name="Ohkuma M."/>
        </authorList>
    </citation>
    <scope>NUCLEOTIDE SEQUENCE [LARGE SCALE GENOMIC DNA]</scope>
    <source>
        <strain evidence="7 10">MIC1-1</strain>
    </source>
</reference>